<feature type="DNA-binding region" description="H-T-H motif" evidence="2">
    <location>
        <begin position="73"/>
        <end position="92"/>
    </location>
</feature>
<dbReference type="PATRIC" id="fig|1217699.3.peg.3018"/>
<dbReference type="PANTHER" id="PTHR30055">
    <property type="entry name" value="HTH-TYPE TRANSCRIPTIONAL REGULATOR RUTR"/>
    <property type="match status" value="1"/>
</dbReference>
<feature type="domain" description="HTH tetR-type" evidence="3">
    <location>
        <begin position="51"/>
        <end position="110"/>
    </location>
</feature>
<dbReference type="GO" id="GO:0000976">
    <property type="term" value="F:transcription cis-regulatory region binding"/>
    <property type="evidence" value="ECO:0007669"/>
    <property type="project" value="TreeGrafter"/>
</dbReference>
<evidence type="ECO:0000313" key="4">
    <source>
        <dbReference type="EMBL" id="EOR05653.1"/>
    </source>
</evidence>
<dbReference type="EMBL" id="AQFL01000015">
    <property type="protein sequence ID" value="EOR05653.1"/>
    <property type="molecule type" value="Genomic_DNA"/>
</dbReference>
<gene>
    <name evidence="4" type="ORF">F896_03079</name>
</gene>
<dbReference type="SUPFAM" id="SSF48498">
    <property type="entry name" value="Tetracyclin repressor-like, C-terminal domain"/>
    <property type="match status" value="1"/>
</dbReference>
<name>R9ATZ1_9GAMM</name>
<sequence>MALEKSLGTAILPKLNKIKFLSIFTSDKNVRLIHLISQEIFIMAKRQQLAAHNRDELLNAAEEIFRKQGVHVPLQAIIDHAGVGRATFYRNFADRKALMTALLERAIERLEQRTLALQDFDDGFIRLIEGHIEQLPHLVVLIDYWRIIDRQDPIMLNIYERRDKALQPLIDRAIKHKLCRPDLTPHDFAMITAILGSSFQGHHASDQVRLAKRAIELLLNGIKV</sequence>
<dbReference type="PROSITE" id="PS50977">
    <property type="entry name" value="HTH_TETR_2"/>
    <property type="match status" value="1"/>
</dbReference>
<dbReference type="Pfam" id="PF00440">
    <property type="entry name" value="TetR_N"/>
    <property type="match status" value="1"/>
</dbReference>
<organism evidence="4 5">
    <name type="scientific">Acinetobacter genomosp. 15BJ</name>
    <dbReference type="NCBI Taxonomy" id="106651"/>
    <lineage>
        <taxon>Bacteria</taxon>
        <taxon>Pseudomonadati</taxon>
        <taxon>Pseudomonadota</taxon>
        <taxon>Gammaproteobacteria</taxon>
        <taxon>Moraxellales</taxon>
        <taxon>Moraxellaceae</taxon>
        <taxon>Acinetobacter</taxon>
    </lineage>
</organism>
<protein>
    <recommendedName>
        <fullName evidence="3">HTH tetR-type domain-containing protein</fullName>
    </recommendedName>
</protein>
<accession>R9ATZ1</accession>
<dbReference type="PRINTS" id="PR00455">
    <property type="entry name" value="HTHTETR"/>
</dbReference>
<dbReference type="InterPro" id="IPR009057">
    <property type="entry name" value="Homeodomain-like_sf"/>
</dbReference>
<evidence type="ECO:0000256" key="2">
    <source>
        <dbReference type="PROSITE-ProRule" id="PRU00335"/>
    </source>
</evidence>
<dbReference type="SUPFAM" id="SSF46689">
    <property type="entry name" value="Homeodomain-like"/>
    <property type="match status" value="1"/>
</dbReference>
<dbReference type="Proteomes" id="UP000016203">
    <property type="component" value="Unassembled WGS sequence"/>
</dbReference>
<dbReference type="InterPro" id="IPR050109">
    <property type="entry name" value="HTH-type_TetR-like_transc_reg"/>
</dbReference>
<evidence type="ECO:0000256" key="1">
    <source>
        <dbReference type="ARBA" id="ARBA00023125"/>
    </source>
</evidence>
<dbReference type="GO" id="GO:0003700">
    <property type="term" value="F:DNA-binding transcription factor activity"/>
    <property type="evidence" value="ECO:0007669"/>
    <property type="project" value="TreeGrafter"/>
</dbReference>
<evidence type="ECO:0000259" key="3">
    <source>
        <dbReference type="PROSITE" id="PS50977"/>
    </source>
</evidence>
<evidence type="ECO:0000313" key="5">
    <source>
        <dbReference type="Proteomes" id="UP000016203"/>
    </source>
</evidence>
<comment type="caution">
    <text evidence="4">The sequence shown here is derived from an EMBL/GenBank/DDBJ whole genome shotgun (WGS) entry which is preliminary data.</text>
</comment>
<dbReference type="PANTHER" id="PTHR30055:SF223">
    <property type="entry name" value="HTH-TYPE TRANSCRIPTIONAL REGULATOR UIDR"/>
    <property type="match status" value="1"/>
</dbReference>
<dbReference type="HOGENOM" id="CLU_069356_17_3_6"/>
<dbReference type="Gene3D" id="1.10.357.10">
    <property type="entry name" value="Tetracycline Repressor, domain 2"/>
    <property type="match status" value="1"/>
</dbReference>
<dbReference type="AlphaFoldDB" id="R9ATZ1"/>
<reference evidence="4 5" key="1">
    <citation type="submission" date="2013-03" db="EMBL/GenBank/DDBJ databases">
        <title>The Genome Sequence of Acinetobacter sp. CIP 110321.</title>
        <authorList>
            <consortium name="The Broad Institute Genome Sequencing Platform"/>
            <consortium name="The Broad Institute Genome Sequencing Center for Infectious Disease"/>
            <person name="Cerqueira G."/>
            <person name="Feldgarden M."/>
            <person name="Courvalin P."/>
            <person name="Perichon B."/>
            <person name="Grillot-Courvalin C."/>
            <person name="Clermont D."/>
            <person name="Rocha E."/>
            <person name="Yoon E.-J."/>
            <person name="Nemec A."/>
            <person name="Walker B."/>
            <person name="Young S.K."/>
            <person name="Zeng Q."/>
            <person name="Gargeya S."/>
            <person name="Fitzgerald M."/>
            <person name="Haas B."/>
            <person name="Abouelleil A."/>
            <person name="Alvarado L."/>
            <person name="Arachchi H.M."/>
            <person name="Berlin A.M."/>
            <person name="Chapman S.B."/>
            <person name="Dewar J."/>
            <person name="Goldberg J."/>
            <person name="Griggs A."/>
            <person name="Gujja S."/>
            <person name="Hansen M."/>
            <person name="Howarth C."/>
            <person name="Imamovic A."/>
            <person name="Larimer J."/>
            <person name="McCowan C."/>
            <person name="Murphy C."/>
            <person name="Neiman D."/>
            <person name="Pearson M."/>
            <person name="Priest M."/>
            <person name="Roberts A."/>
            <person name="Saif S."/>
            <person name="Shea T."/>
            <person name="Sisk P."/>
            <person name="Sykes S."/>
            <person name="Wortman J."/>
            <person name="Nusbaum C."/>
            <person name="Birren B."/>
        </authorList>
    </citation>
    <scope>NUCLEOTIDE SEQUENCE [LARGE SCALE GENOMIC DNA]</scope>
    <source>
        <strain evidence="4 5">CIP 110321</strain>
    </source>
</reference>
<proteinExistence type="predicted"/>
<dbReference type="InterPro" id="IPR036271">
    <property type="entry name" value="Tet_transcr_reg_TetR-rel_C_sf"/>
</dbReference>
<dbReference type="InterPro" id="IPR001647">
    <property type="entry name" value="HTH_TetR"/>
</dbReference>
<keyword evidence="1 2" id="KW-0238">DNA-binding</keyword>